<accession>A0ACA9S460</accession>
<keyword evidence="2" id="KW-1185">Reference proteome</keyword>
<protein>
    <submittedName>
        <fullName evidence="1">16106_t:CDS:1</fullName>
    </submittedName>
</protein>
<sequence>YVHKNFRCILVLDEKKLATADPPLLNRFEKQRMTVDDLLTDNHQKVVKILNTWTQQMVSMVETDRVNLSQISFTQKDLFIGFDENETLQSLVYDIMAKFPEDNEEVIIKRCKAALIDIASSDGIIRATKSNVDPGEINLWNNVYFRNFKDEHIPPQNHDSLSTFFGQLVYADMEVSRFIINTFSNINTDAAECLNDLITCQVDKLSTFKTEAQLQNRIKRFWEESNEQMLVLQCDVTTVNAGCIKLAKFIIEQFQDEFLRKNPNQTKYVCIILHIQRDQNYMSSFNFMCGWKQVTIETLTSQEKHLSTILKGSLADIINNEYKFEEILKHELLWCLLCIKYPSTSKSVDHI</sequence>
<dbReference type="EMBL" id="CAJVQC010088664">
    <property type="protein sequence ID" value="CAG8824246.1"/>
    <property type="molecule type" value="Genomic_DNA"/>
</dbReference>
<reference evidence="1" key="1">
    <citation type="submission" date="2021-06" db="EMBL/GenBank/DDBJ databases">
        <authorList>
            <person name="Kallberg Y."/>
            <person name="Tangrot J."/>
            <person name="Rosling A."/>
        </authorList>
    </citation>
    <scope>NUCLEOTIDE SEQUENCE</scope>
    <source>
        <strain evidence="1">MA461A</strain>
    </source>
</reference>
<comment type="caution">
    <text evidence="1">The sequence shown here is derived from an EMBL/GenBank/DDBJ whole genome shotgun (WGS) entry which is preliminary data.</text>
</comment>
<organism evidence="1 2">
    <name type="scientific">Racocetra persica</name>
    <dbReference type="NCBI Taxonomy" id="160502"/>
    <lineage>
        <taxon>Eukaryota</taxon>
        <taxon>Fungi</taxon>
        <taxon>Fungi incertae sedis</taxon>
        <taxon>Mucoromycota</taxon>
        <taxon>Glomeromycotina</taxon>
        <taxon>Glomeromycetes</taxon>
        <taxon>Diversisporales</taxon>
        <taxon>Gigasporaceae</taxon>
        <taxon>Racocetra</taxon>
    </lineage>
</organism>
<name>A0ACA9S460_9GLOM</name>
<evidence type="ECO:0000313" key="2">
    <source>
        <dbReference type="Proteomes" id="UP000789920"/>
    </source>
</evidence>
<feature type="non-terminal residue" evidence="1">
    <location>
        <position position="351"/>
    </location>
</feature>
<gene>
    <name evidence="1" type="ORF">RPERSI_LOCUS26195</name>
</gene>
<evidence type="ECO:0000313" key="1">
    <source>
        <dbReference type="EMBL" id="CAG8824246.1"/>
    </source>
</evidence>
<dbReference type="Proteomes" id="UP000789920">
    <property type="component" value="Unassembled WGS sequence"/>
</dbReference>
<proteinExistence type="predicted"/>
<feature type="non-terminal residue" evidence="1">
    <location>
        <position position="1"/>
    </location>
</feature>